<proteinExistence type="predicted"/>
<feature type="transmembrane region" description="Helical" evidence="1">
    <location>
        <begin position="12"/>
        <end position="28"/>
    </location>
</feature>
<keyword evidence="1" id="KW-0812">Transmembrane</keyword>
<name>A0ABT2F3W5_9STAP</name>
<organism evidence="2 3">
    <name type="scientific">Staphylococcus americanisciuri</name>
    <dbReference type="NCBI Taxonomy" id="2973940"/>
    <lineage>
        <taxon>Bacteria</taxon>
        <taxon>Bacillati</taxon>
        <taxon>Bacillota</taxon>
        <taxon>Bacilli</taxon>
        <taxon>Bacillales</taxon>
        <taxon>Staphylococcaceae</taxon>
        <taxon>Staphylococcus</taxon>
    </lineage>
</organism>
<accession>A0ABT2F3W5</accession>
<gene>
    <name evidence="2" type="ORF">NXS11_09910</name>
</gene>
<evidence type="ECO:0000313" key="3">
    <source>
        <dbReference type="Proteomes" id="UP001205609"/>
    </source>
</evidence>
<comment type="caution">
    <text evidence="2">The sequence shown here is derived from an EMBL/GenBank/DDBJ whole genome shotgun (WGS) entry which is preliminary data.</text>
</comment>
<keyword evidence="1" id="KW-1133">Transmembrane helix</keyword>
<keyword evidence="3" id="KW-1185">Reference proteome</keyword>
<evidence type="ECO:0000256" key="1">
    <source>
        <dbReference type="SAM" id="Phobius"/>
    </source>
</evidence>
<keyword evidence="1" id="KW-0472">Membrane</keyword>
<evidence type="ECO:0000313" key="2">
    <source>
        <dbReference type="EMBL" id="MCS4487178.1"/>
    </source>
</evidence>
<sequence>MLLLERNSMTDYEMLMVVLTIIGLVMISQNNHKK</sequence>
<evidence type="ECO:0008006" key="4">
    <source>
        <dbReference type="Google" id="ProtNLM"/>
    </source>
</evidence>
<dbReference type="EMBL" id="JANUXY010000012">
    <property type="protein sequence ID" value="MCS4487178.1"/>
    <property type="molecule type" value="Genomic_DNA"/>
</dbReference>
<dbReference type="RefSeq" id="WP_259200843.1">
    <property type="nucleotide sequence ID" value="NZ_JANUXY010000012.1"/>
</dbReference>
<reference evidence="2 3" key="1">
    <citation type="journal article" date="2023" name="Int. J. Syst. Evol. Microbiol.">
        <title>Streptococcus sciuri sp. nov., Staphylococcus marylandisciuri sp. nov. and Staphylococcus americanisciuri sp. nov., isolated from faeces of eastern grey squirrel (Sciurus carolinensis).</title>
        <authorList>
            <person name="Volokhov D.V."/>
            <person name="Zagorodnyaya T.A."/>
            <person name="Furtak V.A."/>
            <person name="Nattanmai G."/>
            <person name="Randall L."/>
            <person name="Jose S."/>
            <person name="Gao Y."/>
            <person name="Eisenberg T."/>
            <person name="Delmonte P."/>
            <person name="Blom J."/>
            <person name="Mitchell K.K."/>
        </authorList>
    </citation>
    <scope>NUCLEOTIDE SEQUENCE [LARGE SCALE GENOMIC DNA]</scope>
    <source>
        <strain evidence="2 3">GRT3</strain>
    </source>
</reference>
<dbReference type="Proteomes" id="UP001205609">
    <property type="component" value="Unassembled WGS sequence"/>
</dbReference>
<protein>
    <recommendedName>
        <fullName evidence="4">Holin-like toxin</fullName>
    </recommendedName>
</protein>